<dbReference type="Pfam" id="PF00621">
    <property type="entry name" value="RhoGEF"/>
    <property type="match status" value="1"/>
</dbReference>
<accession>A0A0T6AWQ7</accession>
<sequence length="326" mass="38163">MRNVSFSIKRKHSTMATACVSNDEFWKECARWLTRWSILRQDHRANWPNAAIGDLAHTLRDGVLLCTLLSKIDPHCIDMKMVNLKPALARFLCLRNITLFLNICRHNFSLKECDLFEGAMLFDFSNFYKVLCTLSKLSQTPKAVKSVQGFCAQTERSRDDIYQSLKTIEPPVSNNYYDDGMEDTYQTIIQVKDPKELRLQVDEPYEKRDYVIRELVDTERNYVEVLCKLHRNFLLKLNHFISKEHLDIIFYHVPELYDIHQEFLTQLYKLSDQSTKLSSIFISHKDKFLVYGGYCSNLSNACTTLQDICDRQPDVFNKIEVNKGIE</sequence>
<dbReference type="SUPFAM" id="SSF47576">
    <property type="entry name" value="Calponin-homology domain, CH-domain"/>
    <property type="match status" value="1"/>
</dbReference>
<evidence type="ECO:0000313" key="4">
    <source>
        <dbReference type="Proteomes" id="UP000051574"/>
    </source>
</evidence>
<feature type="domain" description="DH" evidence="1">
    <location>
        <begin position="207"/>
        <end position="326"/>
    </location>
</feature>
<proteinExistence type="predicted"/>
<dbReference type="CDD" id="cd21201">
    <property type="entry name" value="CH_VAV"/>
    <property type="match status" value="1"/>
</dbReference>
<evidence type="ECO:0000259" key="2">
    <source>
        <dbReference type="PROSITE" id="PS50021"/>
    </source>
</evidence>
<dbReference type="GO" id="GO:0016477">
    <property type="term" value="P:cell migration"/>
    <property type="evidence" value="ECO:0007669"/>
    <property type="project" value="TreeGrafter"/>
</dbReference>
<dbReference type="InterPro" id="IPR000219">
    <property type="entry name" value="DH_dom"/>
</dbReference>
<gene>
    <name evidence="3" type="ORF">AMK59_6575</name>
</gene>
<dbReference type="AlphaFoldDB" id="A0A0T6AWQ7"/>
<dbReference type="Gene3D" id="1.10.418.10">
    <property type="entry name" value="Calponin-like domain"/>
    <property type="match status" value="1"/>
</dbReference>
<dbReference type="OrthoDB" id="5340910at2759"/>
<dbReference type="SUPFAM" id="SSF48065">
    <property type="entry name" value="DBL homology domain (DH-domain)"/>
    <property type="match status" value="1"/>
</dbReference>
<comment type="caution">
    <text evidence="3">The sequence shown here is derived from an EMBL/GenBank/DDBJ whole genome shotgun (WGS) entry which is preliminary data.</text>
</comment>
<dbReference type="PROSITE" id="PS50010">
    <property type="entry name" value="DH_2"/>
    <property type="match status" value="1"/>
</dbReference>
<dbReference type="PANTHER" id="PTHR45818:SF3">
    <property type="entry name" value="PROTEIN VAV"/>
    <property type="match status" value="1"/>
</dbReference>
<dbReference type="Proteomes" id="UP000051574">
    <property type="component" value="Unassembled WGS sequence"/>
</dbReference>
<feature type="domain" description="Calponin-homology (CH)" evidence="2">
    <location>
        <begin position="23"/>
        <end position="142"/>
    </location>
</feature>
<organism evidence="3 4">
    <name type="scientific">Oryctes borbonicus</name>
    <dbReference type="NCBI Taxonomy" id="1629725"/>
    <lineage>
        <taxon>Eukaryota</taxon>
        <taxon>Metazoa</taxon>
        <taxon>Ecdysozoa</taxon>
        <taxon>Arthropoda</taxon>
        <taxon>Hexapoda</taxon>
        <taxon>Insecta</taxon>
        <taxon>Pterygota</taxon>
        <taxon>Neoptera</taxon>
        <taxon>Endopterygota</taxon>
        <taxon>Coleoptera</taxon>
        <taxon>Polyphaga</taxon>
        <taxon>Scarabaeiformia</taxon>
        <taxon>Scarabaeidae</taxon>
        <taxon>Dynastinae</taxon>
        <taxon>Oryctes</taxon>
    </lineage>
</organism>
<evidence type="ECO:0000313" key="3">
    <source>
        <dbReference type="EMBL" id="KRT79489.1"/>
    </source>
</evidence>
<dbReference type="Pfam" id="PF00307">
    <property type="entry name" value="CH"/>
    <property type="match status" value="1"/>
</dbReference>
<protein>
    <submittedName>
        <fullName evidence="3">Actin binding protein</fullName>
    </submittedName>
</protein>
<dbReference type="Gene3D" id="1.20.900.10">
    <property type="entry name" value="Dbl homology (DH) domain"/>
    <property type="match status" value="1"/>
</dbReference>
<reference evidence="3 4" key="1">
    <citation type="submission" date="2015-09" db="EMBL/GenBank/DDBJ databases">
        <title>Draft genome of the scarab beetle Oryctes borbonicus.</title>
        <authorList>
            <person name="Meyer J.M."/>
            <person name="Markov G.V."/>
            <person name="Baskaran P."/>
            <person name="Herrmann M."/>
            <person name="Sommer R.J."/>
            <person name="Roedelsperger C."/>
        </authorList>
    </citation>
    <scope>NUCLEOTIDE SEQUENCE [LARGE SCALE GENOMIC DNA]</scope>
    <source>
        <strain evidence="3">OB123</strain>
        <tissue evidence="3">Whole animal</tissue>
    </source>
</reference>
<name>A0A0T6AWQ7_9SCAR</name>
<dbReference type="GO" id="GO:0005085">
    <property type="term" value="F:guanyl-nucleotide exchange factor activity"/>
    <property type="evidence" value="ECO:0007669"/>
    <property type="project" value="InterPro"/>
</dbReference>
<dbReference type="InterPro" id="IPR001715">
    <property type="entry name" value="CH_dom"/>
</dbReference>
<dbReference type="EMBL" id="LJIG01022640">
    <property type="protein sequence ID" value="KRT79489.1"/>
    <property type="molecule type" value="Genomic_DNA"/>
</dbReference>
<dbReference type="InterPro" id="IPR036872">
    <property type="entry name" value="CH_dom_sf"/>
</dbReference>
<dbReference type="PANTHER" id="PTHR45818">
    <property type="entry name" value="PROTEIN VAV"/>
    <property type="match status" value="1"/>
</dbReference>
<dbReference type="PROSITE" id="PS50021">
    <property type="entry name" value="CH"/>
    <property type="match status" value="1"/>
</dbReference>
<dbReference type="InterPro" id="IPR035899">
    <property type="entry name" value="DBL_dom_sf"/>
</dbReference>
<dbReference type="GO" id="GO:0005737">
    <property type="term" value="C:cytoplasm"/>
    <property type="evidence" value="ECO:0007669"/>
    <property type="project" value="TreeGrafter"/>
</dbReference>
<evidence type="ECO:0000259" key="1">
    <source>
        <dbReference type="PROSITE" id="PS50010"/>
    </source>
</evidence>
<keyword evidence="4" id="KW-1185">Reference proteome</keyword>